<dbReference type="EMBL" id="CM007384">
    <property type="protein sequence ID" value="ONK70814.1"/>
    <property type="molecule type" value="Genomic_DNA"/>
</dbReference>
<dbReference type="PANTHER" id="PTHR24009:SF0">
    <property type="entry name" value="ZINC FINGER CCCH DOMAIN-CONTAINING PROTEIN 18"/>
    <property type="match status" value="1"/>
</dbReference>
<feature type="compositionally biased region" description="Polar residues" evidence="7">
    <location>
        <begin position="169"/>
        <end position="192"/>
    </location>
</feature>
<evidence type="ECO:0000256" key="3">
    <source>
        <dbReference type="ARBA" id="ARBA00022833"/>
    </source>
</evidence>
<evidence type="ECO:0000313" key="10">
    <source>
        <dbReference type="Proteomes" id="UP000243459"/>
    </source>
</evidence>
<dbReference type="Pfam" id="PF00076">
    <property type="entry name" value="RRM_1"/>
    <property type="match status" value="1"/>
</dbReference>
<dbReference type="GO" id="GO:0008270">
    <property type="term" value="F:zinc ion binding"/>
    <property type="evidence" value="ECO:0007669"/>
    <property type="project" value="UniProtKB-KW"/>
</dbReference>
<keyword evidence="5" id="KW-0238">DNA-binding</keyword>
<dbReference type="GO" id="GO:0003723">
    <property type="term" value="F:RNA binding"/>
    <property type="evidence" value="ECO:0007669"/>
    <property type="project" value="UniProtKB-UniRule"/>
</dbReference>
<dbReference type="FunFam" id="3.30.70.330:FF:000678">
    <property type="entry name" value="zinc finger CCCH domain-containing protein 53-like isoform X2"/>
    <property type="match status" value="1"/>
</dbReference>
<dbReference type="Gene3D" id="3.30.70.330">
    <property type="match status" value="1"/>
</dbReference>
<dbReference type="Proteomes" id="UP000243459">
    <property type="component" value="Chromosome 4"/>
</dbReference>
<dbReference type="PANTHER" id="PTHR24009">
    <property type="entry name" value="RNA-BINDING (RRM/RBD/RNP MOTIFS)"/>
    <property type="match status" value="1"/>
</dbReference>
<keyword evidence="1" id="KW-0479">Metal-binding</keyword>
<keyword evidence="2" id="KW-0863">Zinc-finger</keyword>
<accession>A0A5P1EY75</accession>
<dbReference type="PROSITE" id="PS50102">
    <property type="entry name" value="RRM"/>
    <property type="match status" value="1"/>
</dbReference>
<proteinExistence type="predicted"/>
<organism evidence="9 10">
    <name type="scientific">Asparagus officinalis</name>
    <name type="common">Garden asparagus</name>
    <dbReference type="NCBI Taxonomy" id="4686"/>
    <lineage>
        <taxon>Eukaryota</taxon>
        <taxon>Viridiplantae</taxon>
        <taxon>Streptophyta</taxon>
        <taxon>Embryophyta</taxon>
        <taxon>Tracheophyta</taxon>
        <taxon>Spermatophyta</taxon>
        <taxon>Magnoliopsida</taxon>
        <taxon>Liliopsida</taxon>
        <taxon>Asparagales</taxon>
        <taxon>Asparagaceae</taxon>
        <taxon>Asparagoideae</taxon>
        <taxon>Asparagus</taxon>
    </lineage>
</organism>
<gene>
    <name evidence="9" type="ORF">A4U43_C04F1810</name>
</gene>
<evidence type="ECO:0000256" key="2">
    <source>
        <dbReference type="ARBA" id="ARBA00022771"/>
    </source>
</evidence>
<dbReference type="InterPro" id="IPR035979">
    <property type="entry name" value="RBD_domain_sf"/>
</dbReference>
<feature type="region of interest" description="Disordered" evidence="7">
    <location>
        <begin position="168"/>
        <end position="213"/>
    </location>
</feature>
<evidence type="ECO:0000256" key="4">
    <source>
        <dbReference type="ARBA" id="ARBA00022884"/>
    </source>
</evidence>
<dbReference type="Gramene" id="ONK70814">
    <property type="protein sequence ID" value="ONK70814"/>
    <property type="gene ID" value="A4U43_C04F1810"/>
</dbReference>
<dbReference type="InterPro" id="IPR012677">
    <property type="entry name" value="Nucleotide-bd_a/b_plait_sf"/>
</dbReference>
<evidence type="ECO:0000256" key="7">
    <source>
        <dbReference type="SAM" id="MobiDB-lite"/>
    </source>
</evidence>
<protein>
    <recommendedName>
        <fullName evidence="8">RRM domain-containing protein</fullName>
    </recommendedName>
</protein>
<dbReference type="AlphaFoldDB" id="A0A5P1EY75"/>
<sequence>MFTEEDVSNYFKQYGPVRDVRIPSQEKRMFGFVSFIYPETVNMILMKRNPHYICGARVLVKPYREKSRVFDRNYMEKIKSSLYYPSHYFDADQEIHSMSRESGTSSLLKKHLIEERGKMLELERRRLSELNLIQKPVNQQPYFTPEELKLPEGLDEFPLEDHFGYTLDALNSSSTSDGKARESNSYSDQESQIDLPESPFAPPPIDSSISAVV</sequence>
<feature type="domain" description="RRM" evidence="8">
    <location>
        <begin position="1"/>
        <end position="65"/>
    </location>
</feature>
<evidence type="ECO:0000256" key="5">
    <source>
        <dbReference type="ARBA" id="ARBA00023125"/>
    </source>
</evidence>
<evidence type="ECO:0000256" key="6">
    <source>
        <dbReference type="PROSITE-ProRule" id="PRU00176"/>
    </source>
</evidence>
<evidence type="ECO:0000256" key="1">
    <source>
        <dbReference type="ARBA" id="ARBA00022723"/>
    </source>
</evidence>
<evidence type="ECO:0000313" key="9">
    <source>
        <dbReference type="EMBL" id="ONK70814.1"/>
    </source>
</evidence>
<keyword evidence="4 6" id="KW-0694">RNA-binding</keyword>
<dbReference type="OMA" id="ESQCTAY"/>
<dbReference type="InterPro" id="IPR000504">
    <property type="entry name" value="RRM_dom"/>
</dbReference>
<keyword evidence="10" id="KW-1185">Reference proteome</keyword>
<evidence type="ECO:0000259" key="8">
    <source>
        <dbReference type="PROSITE" id="PS50102"/>
    </source>
</evidence>
<keyword evidence="3" id="KW-0862">Zinc</keyword>
<dbReference type="SUPFAM" id="SSF54928">
    <property type="entry name" value="RNA-binding domain, RBD"/>
    <property type="match status" value="1"/>
</dbReference>
<reference evidence="10" key="1">
    <citation type="journal article" date="2017" name="Nat. Commun.">
        <title>The asparagus genome sheds light on the origin and evolution of a young Y chromosome.</title>
        <authorList>
            <person name="Harkess A."/>
            <person name="Zhou J."/>
            <person name="Xu C."/>
            <person name="Bowers J.E."/>
            <person name="Van der Hulst R."/>
            <person name="Ayyampalayam S."/>
            <person name="Mercati F."/>
            <person name="Riccardi P."/>
            <person name="McKain M.R."/>
            <person name="Kakrana A."/>
            <person name="Tang H."/>
            <person name="Ray J."/>
            <person name="Groenendijk J."/>
            <person name="Arikit S."/>
            <person name="Mathioni S.M."/>
            <person name="Nakano M."/>
            <person name="Shan H."/>
            <person name="Telgmann-Rauber A."/>
            <person name="Kanno A."/>
            <person name="Yue Z."/>
            <person name="Chen H."/>
            <person name="Li W."/>
            <person name="Chen Y."/>
            <person name="Xu X."/>
            <person name="Zhang Y."/>
            <person name="Luo S."/>
            <person name="Chen H."/>
            <person name="Gao J."/>
            <person name="Mao Z."/>
            <person name="Pires J.C."/>
            <person name="Luo M."/>
            <person name="Kudrna D."/>
            <person name="Wing R.A."/>
            <person name="Meyers B.C."/>
            <person name="Yi K."/>
            <person name="Kong H."/>
            <person name="Lavrijsen P."/>
            <person name="Sunseri F."/>
            <person name="Falavigna A."/>
            <person name="Ye Y."/>
            <person name="Leebens-Mack J.H."/>
            <person name="Chen G."/>
        </authorList>
    </citation>
    <scope>NUCLEOTIDE SEQUENCE [LARGE SCALE GENOMIC DNA]</scope>
    <source>
        <strain evidence="10">cv. DH0086</strain>
    </source>
</reference>
<name>A0A5P1EY75_ASPOF</name>
<dbReference type="GO" id="GO:0003677">
    <property type="term" value="F:DNA binding"/>
    <property type="evidence" value="ECO:0007669"/>
    <property type="project" value="UniProtKB-KW"/>
</dbReference>